<dbReference type="VEuPathDB" id="AmoebaDB:ACA1_038440"/>
<evidence type="ECO:0000256" key="1">
    <source>
        <dbReference type="SAM" id="MobiDB-lite"/>
    </source>
</evidence>
<dbReference type="RefSeq" id="XP_004335672.1">
    <property type="nucleotide sequence ID" value="XM_004335624.1"/>
</dbReference>
<feature type="region of interest" description="Disordered" evidence="1">
    <location>
        <begin position="1"/>
        <end position="24"/>
    </location>
</feature>
<accession>L8GLG2</accession>
<reference evidence="2 3" key="1">
    <citation type="journal article" date="2013" name="Genome Biol.">
        <title>Genome of Acanthamoeba castellanii highlights extensive lateral gene transfer and early evolution of tyrosine kinase signaling.</title>
        <authorList>
            <person name="Clarke M."/>
            <person name="Lohan A.J."/>
            <person name="Liu B."/>
            <person name="Lagkouvardos I."/>
            <person name="Roy S."/>
            <person name="Zafar N."/>
            <person name="Bertelli C."/>
            <person name="Schilde C."/>
            <person name="Kianianmomeni A."/>
            <person name="Burglin T.R."/>
            <person name="Frech C."/>
            <person name="Turcotte B."/>
            <person name="Kopec K.O."/>
            <person name="Synnott J.M."/>
            <person name="Choo C."/>
            <person name="Paponov I."/>
            <person name="Finkler A."/>
            <person name="Soon Heng Tan C."/>
            <person name="Hutchins A.P."/>
            <person name="Weinmeier T."/>
            <person name="Rattei T."/>
            <person name="Chu J.S."/>
            <person name="Gimenez G."/>
            <person name="Irimia M."/>
            <person name="Rigden D.J."/>
            <person name="Fitzpatrick D.A."/>
            <person name="Lorenzo-Morales J."/>
            <person name="Bateman A."/>
            <person name="Chiu C.H."/>
            <person name="Tang P."/>
            <person name="Hegemann P."/>
            <person name="Fromm H."/>
            <person name="Raoult D."/>
            <person name="Greub G."/>
            <person name="Miranda-Saavedra D."/>
            <person name="Chen N."/>
            <person name="Nash P."/>
            <person name="Ginger M.L."/>
            <person name="Horn M."/>
            <person name="Schaap P."/>
            <person name="Caler L."/>
            <person name="Loftus B."/>
        </authorList>
    </citation>
    <scope>NUCLEOTIDE SEQUENCE [LARGE SCALE GENOMIC DNA]</scope>
    <source>
        <strain evidence="2 3">Neff</strain>
    </source>
</reference>
<dbReference type="GeneID" id="14914222"/>
<organism evidence="2 3">
    <name type="scientific">Acanthamoeba castellanii (strain ATCC 30010 / Neff)</name>
    <dbReference type="NCBI Taxonomy" id="1257118"/>
    <lineage>
        <taxon>Eukaryota</taxon>
        <taxon>Amoebozoa</taxon>
        <taxon>Discosea</taxon>
        <taxon>Longamoebia</taxon>
        <taxon>Centramoebida</taxon>
        <taxon>Acanthamoebidae</taxon>
        <taxon>Acanthamoeba</taxon>
    </lineage>
</organism>
<evidence type="ECO:0000313" key="2">
    <source>
        <dbReference type="EMBL" id="ELR13659.1"/>
    </source>
</evidence>
<dbReference type="AlphaFoldDB" id="L8GLG2"/>
<dbReference type="Proteomes" id="UP000011083">
    <property type="component" value="Unassembled WGS sequence"/>
</dbReference>
<dbReference type="EMBL" id="KB008087">
    <property type="protein sequence ID" value="ELR13659.1"/>
    <property type="molecule type" value="Genomic_DNA"/>
</dbReference>
<evidence type="ECO:0000313" key="3">
    <source>
        <dbReference type="Proteomes" id="UP000011083"/>
    </source>
</evidence>
<dbReference type="KEGG" id="acan:ACA1_038440"/>
<name>L8GLG2_ACACF</name>
<protein>
    <submittedName>
        <fullName evidence="2">Uncharacterized protein</fullName>
    </submittedName>
</protein>
<gene>
    <name evidence="2" type="ORF">ACA1_038440</name>
</gene>
<proteinExistence type="predicted"/>
<keyword evidence="3" id="KW-1185">Reference proteome</keyword>
<sequence>MVDAAYSAASSSSSTSSSAPATSSSLGLRATLSSAPVRSSTAATPAATSAGFFNFGTTSAPSNAVATDAEDIEITEGNFEFYLSMCLNDPRFPMIVEQVEKAWVRHMGLGGTAAESLERLMK</sequence>